<organism evidence="1 2">
    <name type="scientific">Araneus ventricosus</name>
    <name type="common">Orbweaver spider</name>
    <name type="synonym">Epeira ventricosa</name>
    <dbReference type="NCBI Taxonomy" id="182803"/>
    <lineage>
        <taxon>Eukaryota</taxon>
        <taxon>Metazoa</taxon>
        <taxon>Ecdysozoa</taxon>
        <taxon>Arthropoda</taxon>
        <taxon>Chelicerata</taxon>
        <taxon>Arachnida</taxon>
        <taxon>Araneae</taxon>
        <taxon>Araneomorphae</taxon>
        <taxon>Entelegynae</taxon>
        <taxon>Araneoidea</taxon>
        <taxon>Araneidae</taxon>
        <taxon>Araneus</taxon>
    </lineage>
</organism>
<dbReference type="Proteomes" id="UP000499080">
    <property type="component" value="Unassembled WGS sequence"/>
</dbReference>
<dbReference type="EMBL" id="BGPR01003457">
    <property type="protein sequence ID" value="GBM88366.1"/>
    <property type="molecule type" value="Genomic_DNA"/>
</dbReference>
<keyword evidence="2" id="KW-1185">Reference proteome</keyword>
<sequence length="112" mass="12794">MRFFVSALTVPISEAICETWVSVIDLMNKQRLRSEDDIRGANDERTFIKINGPPSGCENTRKCLKEELNLMHGTNYSLHFTNIYRNKKLGKVVASEIVNHVNDEAECLSCFK</sequence>
<evidence type="ECO:0000313" key="1">
    <source>
        <dbReference type="EMBL" id="GBM88366.1"/>
    </source>
</evidence>
<comment type="caution">
    <text evidence="1">The sequence shown here is derived from an EMBL/GenBank/DDBJ whole genome shotgun (WGS) entry which is preliminary data.</text>
</comment>
<protein>
    <submittedName>
        <fullName evidence="1">Uncharacterized protein</fullName>
    </submittedName>
</protein>
<evidence type="ECO:0000313" key="2">
    <source>
        <dbReference type="Proteomes" id="UP000499080"/>
    </source>
</evidence>
<proteinExistence type="predicted"/>
<reference evidence="1 2" key="1">
    <citation type="journal article" date="2019" name="Sci. Rep.">
        <title>Orb-weaving spider Araneus ventricosus genome elucidates the spidroin gene catalogue.</title>
        <authorList>
            <person name="Kono N."/>
            <person name="Nakamura H."/>
            <person name="Ohtoshi R."/>
            <person name="Moran D.A.P."/>
            <person name="Shinohara A."/>
            <person name="Yoshida Y."/>
            <person name="Fujiwara M."/>
            <person name="Mori M."/>
            <person name="Tomita M."/>
            <person name="Arakawa K."/>
        </authorList>
    </citation>
    <scope>NUCLEOTIDE SEQUENCE [LARGE SCALE GENOMIC DNA]</scope>
</reference>
<dbReference type="AlphaFoldDB" id="A0A4Y2JGY3"/>
<name>A0A4Y2JGY3_ARAVE</name>
<accession>A0A4Y2JGY3</accession>
<gene>
    <name evidence="1" type="ORF">AVEN_265899_1</name>
</gene>